<keyword evidence="3" id="KW-0067">ATP-binding</keyword>
<accession>A0A375I2D1</accession>
<evidence type="ECO:0000256" key="2">
    <source>
        <dbReference type="ARBA" id="ARBA00022741"/>
    </source>
</evidence>
<dbReference type="PANTHER" id="PTHR42788">
    <property type="entry name" value="TAURINE IMPORT ATP-BINDING PROTEIN-RELATED"/>
    <property type="match status" value="1"/>
</dbReference>
<reference evidence="6" key="1">
    <citation type="submission" date="2018-02" db="EMBL/GenBank/DDBJ databases">
        <authorList>
            <person name="Hornung B."/>
        </authorList>
    </citation>
    <scope>NUCLEOTIDE SEQUENCE [LARGE SCALE GENOMIC DNA]</scope>
</reference>
<evidence type="ECO:0000313" key="6">
    <source>
        <dbReference type="Proteomes" id="UP000265962"/>
    </source>
</evidence>
<dbReference type="InterPro" id="IPR003593">
    <property type="entry name" value="AAA+_ATPase"/>
</dbReference>
<dbReference type="InterPro" id="IPR003439">
    <property type="entry name" value="ABC_transporter-like_ATP-bd"/>
</dbReference>
<sequence length="199" mass="21334">MNDLTLSRRGLTLVRGLSLELLPDQVLAVSGISGAGKTTLLRAIAGTAADAITGGTIDRAGRLGYVFQEPRLLPWYTAHRNVALMAVDRDRAGDLADEWLDRVGLGDARGLYPQQLSGGMRQRVAIARAMVTVPELLLVDEPFSALDRALAADLRGQLTGIIAAEHIAAVWVTHDPHEAETVSSLRLHLTGEDGGWLIT</sequence>
<dbReference type="PANTHER" id="PTHR42788:SF13">
    <property type="entry name" value="ALIPHATIC SULFONATES IMPORT ATP-BINDING PROTEIN SSUB"/>
    <property type="match status" value="1"/>
</dbReference>
<keyword evidence="2" id="KW-0547">Nucleotide-binding</keyword>
<dbReference type="InterPro" id="IPR027417">
    <property type="entry name" value="P-loop_NTPase"/>
</dbReference>
<dbReference type="InterPro" id="IPR050166">
    <property type="entry name" value="ABC_transporter_ATP-bind"/>
</dbReference>
<dbReference type="GO" id="GO:0005524">
    <property type="term" value="F:ATP binding"/>
    <property type="evidence" value="ECO:0007669"/>
    <property type="project" value="UniProtKB-KW"/>
</dbReference>
<evidence type="ECO:0000259" key="4">
    <source>
        <dbReference type="PROSITE" id="PS50893"/>
    </source>
</evidence>
<dbReference type="Pfam" id="PF00005">
    <property type="entry name" value="ABC_tran"/>
    <property type="match status" value="1"/>
</dbReference>
<dbReference type="EMBL" id="OMOH01000001">
    <property type="protein sequence ID" value="SPF67319.1"/>
    <property type="molecule type" value="Genomic_DNA"/>
</dbReference>
<feature type="domain" description="ABC transporter" evidence="4">
    <location>
        <begin position="1"/>
        <end position="198"/>
    </location>
</feature>
<evidence type="ECO:0000313" key="5">
    <source>
        <dbReference type="EMBL" id="SPF67319.1"/>
    </source>
</evidence>
<keyword evidence="6" id="KW-1185">Reference proteome</keyword>
<dbReference type="PROSITE" id="PS50893">
    <property type="entry name" value="ABC_TRANSPORTER_2"/>
    <property type="match status" value="1"/>
</dbReference>
<keyword evidence="1" id="KW-0813">Transport</keyword>
<dbReference type="GO" id="GO:0016887">
    <property type="term" value="F:ATP hydrolysis activity"/>
    <property type="evidence" value="ECO:0007669"/>
    <property type="project" value="InterPro"/>
</dbReference>
<protein>
    <submittedName>
        <fullName evidence="5">Adenosinetriphosphatase</fullName>
        <ecNumber evidence="5">3.6.1.3</ecNumber>
    </submittedName>
</protein>
<evidence type="ECO:0000256" key="3">
    <source>
        <dbReference type="ARBA" id="ARBA00022840"/>
    </source>
</evidence>
<dbReference type="EC" id="3.6.1.3" evidence="5"/>
<dbReference type="SMART" id="SM00382">
    <property type="entry name" value="AAA"/>
    <property type="match status" value="1"/>
</dbReference>
<dbReference type="Gene3D" id="3.40.50.300">
    <property type="entry name" value="P-loop containing nucleotide triphosphate hydrolases"/>
    <property type="match status" value="1"/>
</dbReference>
<proteinExistence type="predicted"/>
<organism evidence="5 6">
    <name type="scientific">Propionibacterium ruminifibrarum</name>
    <dbReference type="NCBI Taxonomy" id="1962131"/>
    <lineage>
        <taxon>Bacteria</taxon>
        <taxon>Bacillati</taxon>
        <taxon>Actinomycetota</taxon>
        <taxon>Actinomycetes</taxon>
        <taxon>Propionibacteriales</taxon>
        <taxon>Propionibacteriaceae</taxon>
        <taxon>Propionibacterium</taxon>
    </lineage>
</organism>
<name>A0A375I2D1_9ACTN</name>
<dbReference type="Proteomes" id="UP000265962">
    <property type="component" value="Unassembled WGS sequence"/>
</dbReference>
<dbReference type="PROSITE" id="PS00211">
    <property type="entry name" value="ABC_TRANSPORTER_1"/>
    <property type="match status" value="1"/>
</dbReference>
<keyword evidence="5" id="KW-0378">Hydrolase</keyword>
<dbReference type="SUPFAM" id="SSF52540">
    <property type="entry name" value="P-loop containing nucleoside triphosphate hydrolases"/>
    <property type="match status" value="1"/>
</dbReference>
<evidence type="ECO:0000256" key="1">
    <source>
        <dbReference type="ARBA" id="ARBA00022448"/>
    </source>
</evidence>
<dbReference type="InterPro" id="IPR017871">
    <property type="entry name" value="ABC_transporter-like_CS"/>
</dbReference>
<dbReference type="AlphaFoldDB" id="A0A375I2D1"/>
<gene>
    <name evidence="5" type="ORF">PROPJV5_0329</name>
</gene>